<evidence type="ECO:0000313" key="2">
    <source>
        <dbReference type="EMBL" id="MDQ0256283.1"/>
    </source>
</evidence>
<organism evidence="2 3">
    <name type="scientific">Evansella vedderi</name>
    <dbReference type="NCBI Taxonomy" id="38282"/>
    <lineage>
        <taxon>Bacteria</taxon>
        <taxon>Bacillati</taxon>
        <taxon>Bacillota</taxon>
        <taxon>Bacilli</taxon>
        <taxon>Bacillales</taxon>
        <taxon>Bacillaceae</taxon>
        <taxon>Evansella</taxon>
    </lineage>
</organism>
<dbReference type="Pfam" id="PF14173">
    <property type="entry name" value="ComGG"/>
    <property type="match status" value="1"/>
</dbReference>
<reference evidence="2 3" key="1">
    <citation type="submission" date="2023-07" db="EMBL/GenBank/DDBJ databases">
        <title>Genomic Encyclopedia of Type Strains, Phase IV (KMG-IV): sequencing the most valuable type-strain genomes for metagenomic binning, comparative biology and taxonomic classification.</title>
        <authorList>
            <person name="Goeker M."/>
        </authorList>
    </citation>
    <scope>NUCLEOTIDE SEQUENCE [LARGE SCALE GENOMIC DNA]</scope>
    <source>
        <strain evidence="2 3">DSM 9768</strain>
    </source>
</reference>
<dbReference type="InterPro" id="IPR020372">
    <property type="entry name" value="Competence_ComGG"/>
</dbReference>
<dbReference type="RefSeq" id="WP_307328160.1">
    <property type="nucleotide sequence ID" value="NZ_JAUSUG010000015.1"/>
</dbReference>
<keyword evidence="1" id="KW-1133">Transmembrane helix</keyword>
<sequence length="133" mass="15430">MSSIKNEKGVTLLFSIVILFILSSVLLHFITMYESEKRFLELEREWNNLDQLIIGGTKEVINLMEENESGHLVAGRLDFFNGTIHYQIVQETPNEKAIFLQAYTNNGKYRGARFRYHVENKTITGWMEGAQIK</sequence>
<accession>A0ABU0A0P5</accession>
<keyword evidence="1" id="KW-0472">Membrane</keyword>
<dbReference type="Proteomes" id="UP001230005">
    <property type="component" value="Unassembled WGS sequence"/>
</dbReference>
<gene>
    <name evidence="2" type="ORF">J2S74_003701</name>
</gene>
<dbReference type="EMBL" id="JAUSUG010000015">
    <property type="protein sequence ID" value="MDQ0256283.1"/>
    <property type="molecule type" value="Genomic_DNA"/>
</dbReference>
<feature type="transmembrane region" description="Helical" evidence="1">
    <location>
        <begin position="12"/>
        <end position="30"/>
    </location>
</feature>
<keyword evidence="1" id="KW-0812">Transmembrane</keyword>
<protein>
    <submittedName>
        <fullName evidence="2">Competence protein ComGG</fullName>
    </submittedName>
</protein>
<evidence type="ECO:0000313" key="3">
    <source>
        <dbReference type="Proteomes" id="UP001230005"/>
    </source>
</evidence>
<comment type="caution">
    <text evidence="2">The sequence shown here is derived from an EMBL/GenBank/DDBJ whole genome shotgun (WGS) entry which is preliminary data.</text>
</comment>
<proteinExistence type="predicted"/>
<name>A0ABU0A0P5_9BACI</name>
<keyword evidence="3" id="KW-1185">Reference proteome</keyword>
<evidence type="ECO:0000256" key="1">
    <source>
        <dbReference type="SAM" id="Phobius"/>
    </source>
</evidence>